<gene>
    <name evidence="5" type="ORF">RUM43_000224</name>
</gene>
<evidence type="ECO:0008006" key="7">
    <source>
        <dbReference type="Google" id="ProtNLM"/>
    </source>
</evidence>
<protein>
    <recommendedName>
        <fullName evidence="7">Protein prenyltransferase alpha subunit repeat-containing protein 1</fullName>
    </recommendedName>
</protein>
<dbReference type="Gene3D" id="1.25.40.120">
    <property type="entry name" value="Protein prenylyltransferase"/>
    <property type="match status" value="1"/>
</dbReference>
<name>A0AAN8XN69_POLSC</name>
<keyword evidence="2" id="KW-0637">Prenyltransferase</keyword>
<dbReference type="GO" id="GO:0005737">
    <property type="term" value="C:cytoplasm"/>
    <property type="evidence" value="ECO:0007669"/>
    <property type="project" value="TreeGrafter"/>
</dbReference>
<evidence type="ECO:0000256" key="1">
    <source>
        <dbReference type="ARBA" id="ARBA00006734"/>
    </source>
</evidence>
<evidence type="ECO:0000313" key="5">
    <source>
        <dbReference type="EMBL" id="KAK6643959.1"/>
    </source>
</evidence>
<evidence type="ECO:0000313" key="6">
    <source>
        <dbReference type="Proteomes" id="UP001372834"/>
    </source>
</evidence>
<keyword evidence="3" id="KW-0808">Transferase</keyword>
<dbReference type="Proteomes" id="UP001372834">
    <property type="component" value="Unassembled WGS sequence"/>
</dbReference>
<organism evidence="5 6">
    <name type="scientific">Polyplax serrata</name>
    <name type="common">Common mouse louse</name>
    <dbReference type="NCBI Taxonomy" id="468196"/>
    <lineage>
        <taxon>Eukaryota</taxon>
        <taxon>Metazoa</taxon>
        <taxon>Ecdysozoa</taxon>
        <taxon>Arthropoda</taxon>
        <taxon>Hexapoda</taxon>
        <taxon>Insecta</taxon>
        <taxon>Pterygota</taxon>
        <taxon>Neoptera</taxon>
        <taxon>Paraneoptera</taxon>
        <taxon>Psocodea</taxon>
        <taxon>Troctomorpha</taxon>
        <taxon>Phthiraptera</taxon>
        <taxon>Anoplura</taxon>
        <taxon>Polyplacidae</taxon>
        <taxon>Polyplax</taxon>
    </lineage>
</organism>
<proteinExistence type="inferred from homology"/>
<keyword evidence="4" id="KW-0677">Repeat</keyword>
<dbReference type="InterPro" id="IPR002088">
    <property type="entry name" value="Prenyl_trans_a"/>
</dbReference>
<comment type="similarity">
    <text evidence="1">Belongs to the protein prenyltransferase subunit alpha family.</text>
</comment>
<reference evidence="5 6" key="1">
    <citation type="submission" date="2023-10" db="EMBL/GenBank/DDBJ databases">
        <title>Genomes of two closely related lineages of the louse Polyplax serrata with different host specificities.</title>
        <authorList>
            <person name="Martinu J."/>
            <person name="Tarabai H."/>
            <person name="Stefka J."/>
            <person name="Hypsa V."/>
        </authorList>
    </citation>
    <scope>NUCLEOTIDE SEQUENCE [LARGE SCALE GENOMIC DNA]</scope>
    <source>
        <strain evidence="5">HR10_N</strain>
    </source>
</reference>
<dbReference type="Pfam" id="PF01239">
    <property type="entry name" value="PPTA"/>
    <property type="match status" value="2"/>
</dbReference>
<dbReference type="AlphaFoldDB" id="A0AAN8XN69"/>
<sequence length="491" mass="57440">MSVSPYDAVADKVLTDLEATIKRDPSINEFYIVPTAEEENKNSSPILKGENTLGLESWIVRHLYLYAHRKMMQKNSYRNQNLSKVIPCLTGVALLNPEMPTVWNRRRELIIARRMVADDELRLTRMALSRKPKCNDVLIYRKWIITEILKDVEDKSELLLEELKLSEMIANRYHSNYHAWSHRMWSLQHLFPESTLSIVMGQHNKNSFFSFHQVDLTDILGWESFRPYDLSVFMECQAPQVYFGELDTNFRWISSHVSDHSGLHFRKFLLAEILALCKNYFSQSMKNDLTWRKVHNDNPQLDGGGQHGFTAFTTGRANLTEYLLSQDLGEEYKQVVDEYLTKLEEELNCLDLALLLLATELKSNFSLCLVYPSHEALWYYRRFLVSFYKRIVKALNVILSQSTRRVTVHQDQNGVPCRKDFKYDDEVGVDSLKCSDLYASFSKRLLLGEDDLVKKLNSQNESVRKLLRNYTIWLRHCFDDEDEGLVFNPEK</sequence>
<dbReference type="GO" id="GO:0008318">
    <property type="term" value="F:protein prenyltransferase activity"/>
    <property type="evidence" value="ECO:0007669"/>
    <property type="project" value="InterPro"/>
</dbReference>
<dbReference type="PANTHER" id="PTHR11129">
    <property type="entry name" value="PROTEIN FARNESYLTRANSFERASE ALPHA SUBUNIT/RAB GERANYLGERANYL TRANSFERASE ALPHA SUBUNIT"/>
    <property type="match status" value="1"/>
</dbReference>
<dbReference type="PANTHER" id="PTHR11129:SF3">
    <property type="entry name" value="PROTEIN PRENYLTRANSFERASE ALPHA SUBUNIT REPEAT-CONTAINING PROTEIN 1"/>
    <property type="match status" value="1"/>
</dbReference>
<dbReference type="SUPFAM" id="SSF48439">
    <property type="entry name" value="Protein prenylyltransferase"/>
    <property type="match status" value="1"/>
</dbReference>
<accession>A0AAN8XN69</accession>
<dbReference type="PROSITE" id="PS51147">
    <property type="entry name" value="PFTA"/>
    <property type="match status" value="1"/>
</dbReference>
<comment type="caution">
    <text evidence="5">The sequence shown here is derived from an EMBL/GenBank/DDBJ whole genome shotgun (WGS) entry which is preliminary data.</text>
</comment>
<evidence type="ECO:0000256" key="4">
    <source>
        <dbReference type="ARBA" id="ARBA00022737"/>
    </source>
</evidence>
<dbReference type="EMBL" id="JAWJWE010000001">
    <property type="protein sequence ID" value="KAK6643959.1"/>
    <property type="molecule type" value="Genomic_DNA"/>
</dbReference>
<evidence type="ECO:0000256" key="2">
    <source>
        <dbReference type="ARBA" id="ARBA00022602"/>
    </source>
</evidence>
<evidence type="ECO:0000256" key="3">
    <source>
        <dbReference type="ARBA" id="ARBA00022679"/>
    </source>
</evidence>